<name>A0A183TMI1_SCHSO</name>
<dbReference type="InterPro" id="IPR004182">
    <property type="entry name" value="GRAM"/>
</dbReference>
<protein>
    <submittedName>
        <fullName evidence="3">GRAM domain-containing protein</fullName>
    </submittedName>
</protein>
<evidence type="ECO:0000259" key="2">
    <source>
        <dbReference type="Pfam" id="PF02893"/>
    </source>
</evidence>
<dbReference type="InterPro" id="IPR044852">
    <property type="entry name" value="WBP2-like"/>
</dbReference>
<dbReference type="GO" id="GO:0031490">
    <property type="term" value="F:chromatin DNA binding"/>
    <property type="evidence" value="ECO:0007669"/>
    <property type="project" value="TreeGrafter"/>
</dbReference>
<feature type="compositionally biased region" description="Pro residues" evidence="1">
    <location>
        <begin position="199"/>
        <end position="209"/>
    </location>
</feature>
<dbReference type="PANTHER" id="PTHR31606">
    <property type="entry name" value="WW DOMAIN BINDING PROTEIN 2, ISOFORM E"/>
    <property type="match status" value="1"/>
</dbReference>
<organism evidence="3">
    <name type="scientific">Schistocephalus solidus</name>
    <name type="common">Tapeworm</name>
    <dbReference type="NCBI Taxonomy" id="70667"/>
    <lineage>
        <taxon>Eukaryota</taxon>
        <taxon>Metazoa</taxon>
        <taxon>Spiralia</taxon>
        <taxon>Lophotrochozoa</taxon>
        <taxon>Platyhelminthes</taxon>
        <taxon>Cestoda</taxon>
        <taxon>Eucestoda</taxon>
        <taxon>Diphyllobothriidea</taxon>
        <taxon>Diphyllobothriidae</taxon>
        <taxon>Schistocephalus</taxon>
    </lineage>
</organism>
<feature type="compositionally biased region" description="Pro residues" evidence="1">
    <location>
        <begin position="251"/>
        <end position="275"/>
    </location>
</feature>
<feature type="region of interest" description="Disordered" evidence="1">
    <location>
        <begin position="188"/>
        <end position="280"/>
    </location>
</feature>
<dbReference type="WBParaSite" id="SSLN_0001835301-mRNA-1">
    <property type="protein sequence ID" value="SSLN_0001835301-mRNA-1"/>
    <property type="gene ID" value="SSLN_0001835301"/>
</dbReference>
<dbReference type="GO" id="GO:0005634">
    <property type="term" value="C:nucleus"/>
    <property type="evidence" value="ECO:0007669"/>
    <property type="project" value="TreeGrafter"/>
</dbReference>
<dbReference type="PANTHER" id="PTHR31606:SF1">
    <property type="entry name" value="WW DOMAIN BINDING PROTEIN 2, ISOFORM E"/>
    <property type="match status" value="1"/>
</dbReference>
<accession>A0A183TMI1</accession>
<dbReference type="CDD" id="cd13214">
    <property type="entry name" value="PH-GRAM_WBP2"/>
    <property type="match status" value="1"/>
</dbReference>
<feature type="domain" description="GRAM" evidence="2">
    <location>
        <begin position="47"/>
        <end position="135"/>
    </location>
</feature>
<dbReference type="SUPFAM" id="SSF50729">
    <property type="entry name" value="PH domain-like"/>
    <property type="match status" value="1"/>
</dbReference>
<proteinExistence type="predicted"/>
<feature type="region of interest" description="Disordered" evidence="1">
    <location>
        <begin position="295"/>
        <end position="317"/>
    </location>
</feature>
<evidence type="ECO:0000256" key="1">
    <source>
        <dbReference type="SAM" id="MobiDB-lite"/>
    </source>
</evidence>
<dbReference type="GO" id="GO:0003713">
    <property type="term" value="F:transcription coactivator activity"/>
    <property type="evidence" value="ECO:0007669"/>
    <property type="project" value="InterPro"/>
</dbReference>
<dbReference type="Pfam" id="PF02893">
    <property type="entry name" value="GRAM"/>
    <property type="match status" value="1"/>
</dbReference>
<dbReference type="AlphaFoldDB" id="A0A183TMI1"/>
<reference evidence="3" key="1">
    <citation type="submission" date="2016-06" db="UniProtKB">
        <authorList>
            <consortium name="WormBaseParasite"/>
        </authorList>
    </citation>
    <scope>IDENTIFICATION</scope>
</reference>
<evidence type="ECO:0000313" key="3">
    <source>
        <dbReference type="WBParaSite" id="SSLN_0001835301-mRNA-1"/>
    </source>
</evidence>
<sequence length="317" mass="34188">MSINCCHTRDHSGVILFFGESTFRLTSIIRLLVNYDGCELKLSGKGSQPKGNYSGTAFLTSHRVLFLPKKGDKQLLSLSMPFVYMKEVDIKQPTFGANRIEGFVLAESNAWEGRLPFSLTFKHGGAIEFGKALLELGTRASKLRNSYVPPPPPPMTEYYSCPPPAYAPPYGDPYYSFMTQHPAFGPPVPDSLYQSNSLPPYPGAVPPNYTPEWPAGANSQPPAYPPQSGAYPPQPGTYPSQPTGAYGGPPMGAPYPANGPPASAPYPPTGPPPPYAENGVSEGYYFQQYPHTVYAPPAATAPAPSAPPMPEETKKNI</sequence>